<dbReference type="Proteomes" id="UP000095492">
    <property type="component" value="Unassembled WGS sequence"/>
</dbReference>
<evidence type="ECO:0000313" key="3">
    <source>
        <dbReference type="Proteomes" id="UP000095492"/>
    </source>
</evidence>
<gene>
    <name evidence="2" type="ORF">ERS852448_01342</name>
</gene>
<evidence type="ECO:0000256" key="1">
    <source>
        <dbReference type="SAM" id="SignalP"/>
    </source>
</evidence>
<reference evidence="2 3" key="1">
    <citation type="submission" date="2015-09" db="EMBL/GenBank/DDBJ databases">
        <authorList>
            <consortium name="Pathogen Informatics"/>
        </authorList>
    </citation>
    <scope>NUCLEOTIDE SEQUENCE [LARGE SCALE GENOMIC DNA]</scope>
    <source>
        <strain evidence="2 3">2789STDY5608891</strain>
    </source>
</reference>
<keyword evidence="1" id="KW-0732">Signal</keyword>
<name>A0A173T5P9_EUBRA</name>
<feature type="signal peptide" evidence="1">
    <location>
        <begin position="1"/>
        <end position="24"/>
    </location>
</feature>
<dbReference type="RefSeq" id="WP_055290117.1">
    <property type="nucleotide sequence ID" value="NZ_CBCTYR010000030.1"/>
</dbReference>
<dbReference type="GeneID" id="97390705"/>
<dbReference type="STRING" id="39490.ERS852448_01342"/>
<feature type="chain" id="PRO_5008012094" evidence="1">
    <location>
        <begin position="25"/>
        <end position="365"/>
    </location>
</feature>
<protein>
    <submittedName>
        <fullName evidence="2">Uncharacterized protein</fullName>
    </submittedName>
</protein>
<dbReference type="AlphaFoldDB" id="A0A173T5P9"/>
<dbReference type="OrthoDB" id="2085274at2"/>
<organism evidence="2 3">
    <name type="scientific">Eubacterium ramulus</name>
    <dbReference type="NCBI Taxonomy" id="39490"/>
    <lineage>
        <taxon>Bacteria</taxon>
        <taxon>Bacillati</taxon>
        <taxon>Bacillota</taxon>
        <taxon>Clostridia</taxon>
        <taxon>Eubacteriales</taxon>
        <taxon>Eubacteriaceae</taxon>
        <taxon>Eubacterium</taxon>
    </lineage>
</organism>
<accession>A0A173T5P9</accession>
<evidence type="ECO:0000313" key="2">
    <source>
        <dbReference type="EMBL" id="CUM98114.1"/>
    </source>
</evidence>
<dbReference type="EMBL" id="CYYA01000007">
    <property type="protein sequence ID" value="CUM98114.1"/>
    <property type="molecule type" value="Genomic_DNA"/>
</dbReference>
<proteinExistence type="predicted"/>
<sequence length="365" mass="41405">MKKRLVALIMVLASTVSLTTSGFAANVNCKSDQFTSATEYAYNTDTETNVNSARVKFPWKAAFKVIKWVLVKVSNESFTRIPTIIDEGGNWVASSSGDVKFGNGKDDVRRMKFTTKIDYSNNKLDVFAQTDMTGWLSKITIFIEDSSGEEEVGGQVTHNQHIYTSSNLPTDTYNTYYVYSGSNKWDCWIYRYDFRTRASGTGSDMIGDMVYNPKNQKSYVIPSDNFGASELKKTTRTSSTLTAQDLFDEFWDEELKCSVNQLKHYNIGDDVVVKDVVYEVAYDSDKDVTTLQFGNTSEGSCEWPFAGDLRERIKVGDELTFKFKIVEEYATEDYTFETLNYFLDSYDLLDNDSAADIDNYLLVSE</sequence>